<dbReference type="CDD" id="cd06186">
    <property type="entry name" value="NOX_Duox_like_FAD_NADP"/>
    <property type="match status" value="1"/>
</dbReference>
<dbReference type="Gene3D" id="3.40.50.80">
    <property type="entry name" value="Nucleotide-binding domain of ferredoxin-NADP reductase (FNR) module"/>
    <property type="match status" value="1"/>
</dbReference>
<dbReference type="OrthoDB" id="167398at2759"/>
<keyword evidence="10" id="KW-1185">Reference proteome</keyword>
<feature type="transmembrane region" description="Helical" evidence="7">
    <location>
        <begin position="142"/>
        <end position="162"/>
    </location>
</feature>
<evidence type="ECO:0000256" key="6">
    <source>
        <dbReference type="ARBA" id="ARBA00023136"/>
    </source>
</evidence>
<organism evidence="9 10">
    <name type="scientific">Aspergillus steynii IBT 23096</name>
    <dbReference type="NCBI Taxonomy" id="1392250"/>
    <lineage>
        <taxon>Eukaryota</taxon>
        <taxon>Fungi</taxon>
        <taxon>Dikarya</taxon>
        <taxon>Ascomycota</taxon>
        <taxon>Pezizomycotina</taxon>
        <taxon>Eurotiomycetes</taxon>
        <taxon>Eurotiomycetidae</taxon>
        <taxon>Eurotiales</taxon>
        <taxon>Aspergillaceae</taxon>
        <taxon>Aspergillus</taxon>
        <taxon>Aspergillus subgen. Circumdati</taxon>
    </lineage>
</organism>
<dbReference type="InterPro" id="IPR013130">
    <property type="entry name" value="Fe3_Rdtase_TM_dom"/>
</dbReference>
<evidence type="ECO:0000256" key="4">
    <source>
        <dbReference type="ARBA" id="ARBA00022989"/>
    </source>
</evidence>
<dbReference type="VEuPathDB" id="FungiDB:P170DRAFT_451421"/>
<proteinExistence type="predicted"/>
<feature type="domain" description="Ferric oxidoreductase" evidence="8">
    <location>
        <begin position="244"/>
        <end position="359"/>
    </location>
</feature>
<feature type="transmembrane region" description="Helical" evidence="7">
    <location>
        <begin position="204"/>
        <end position="224"/>
    </location>
</feature>
<gene>
    <name evidence="9" type="ORF">P170DRAFT_451421</name>
</gene>
<keyword evidence="4 7" id="KW-1133">Transmembrane helix</keyword>
<reference evidence="9 10" key="1">
    <citation type="submission" date="2016-12" db="EMBL/GenBank/DDBJ databases">
        <title>The genomes of Aspergillus section Nigri reveals drivers in fungal speciation.</title>
        <authorList>
            <consortium name="DOE Joint Genome Institute"/>
            <person name="Vesth T.C."/>
            <person name="Nybo J."/>
            <person name="Theobald S."/>
            <person name="Brandl J."/>
            <person name="Frisvad J.C."/>
            <person name="Nielsen K.F."/>
            <person name="Lyhne E.K."/>
            <person name="Kogle M.E."/>
            <person name="Kuo A."/>
            <person name="Riley R."/>
            <person name="Clum A."/>
            <person name="Nolan M."/>
            <person name="Lipzen A."/>
            <person name="Salamov A."/>
            <person name="Henrissat B."/>
            <person name="Wiebenga A."/>
            <person name="De Vries R.P."/>
            <person name="Grigoriev I.V."/>
            <person name="Mortensen U.H."/>
            <person name="Andersen M.R."/>
            <person name="Baker S.E."/>
        </authorList>
    </citation>
    <scope>NUCLEOTIDE SEQUENCE [LARGE SCALE GENOMIC DNA]</scope>
    <source>
        <strain evidence="9 10">IBT 23096</strain>
    </source>
</reference>
<dbReference type="GO" id="GO:0005886">
    <property type="term" value="C:plasma membrane"/>
    <property type="evidence" value="ECO:0007669"/>
    <property type="project" value="TreeGrafter"/>
</dbReference>
<dbReference type="Pfam" id="PF01794">
    <property type="entry name" value="Ferric_reduct"/>
    <property type="match status" value="1"/>
</dbReference>
<evidence type="ECO:0000256" key="2">
    <source>
        <dbReference type="ARBA" id="ARBA00022448"/>
    </source>
</evidence>
<dbReference type="SUPFAM" id="SSF52343">
    <property type="entry name" value="Ferredoxin reductase-like, C-terminal NADP-linked domain"/>
    <property type="match status" value="1"/>
</dbReference>
<feature type="transmembrane region" description="Helical" evidence="7">
    <location>
        <begin position="279"/>
        <end position="304"/>
    </location>
</feature>
<dbReference type="GO" id="GO:0006879">
    <property type="term" value="P:intracellular iron ion homeostasis"/>
    <property type="evidence" value="ECO:0007669"/>
    <property type="project" value="TreeGrafter"/>
</dbReference>
<dbReference type="AlphaFoldDB" id="A0A2I2FRZ7"/>
<evidence type="ECO:0000256" key="1">
    <source>
        <dbReference type="ARBA" id="ARBA00004141"/>
    </source>
</evidence>
<dbReference type="InterPro" id="IPR051410">
    <property type="entry name" value="Ferric/Cupric_Reductase"/>
</dbReference>
<comment type="caution">
    <text evidence="9">The sequence shown here is derived from an EMBL/GenBank/DDBJ whole genome shotgun (WGS) entry which is preliminary data.</text>
</comment>
<keyword evidence="3 7" id="KW-0812">Transmembrane</keyword>
<dbReference type="PANTHER" id="PTHR32361:SF9">
    <property type="entry name" value="FERRIC REDUCTASE TRANSMEMBRANE COMPONENT 3-RELATED"/>
    <property type="match status" value="1"/>
</dbReference>
<feature type="transmembrane region" description="Helical" evidence="7">
    <location>
        <begin position="316"/>
        <end position="338"/>
    </location>
</feature>
<keyword evidence="6 7" id="KW-0472">Membrane</keyword>
<evidence type="ECO:0000256" key="5">
    <source>
        <dbReference type="ARBA" id="ARBA00023065"/>
    </source>
</evidence>
<evidence type="ECO:0000313" key="10">
    <source>
        <dbReference type="Proteomes" id="UP000234275"/>
    </source>
</evidence>
<dbReference type="GO" id="GO:0000293">
    <property type="term" value="F:ferric-chelate reductase activity"/>
    <property type="evidence" value="ECO:0007669"/>
    <property type="project" value="TreeGrafter"/>
</dbReference>
<dbReference type="GO" id="GO:0015677">
    <property type="term" value="P:copper ion import"/>
    <property type="evidence" value="ECO:0007669"/>
    <property type="project" value="TreeGrafter"/>
</dbReference>
<dbReference type="STRING" id="1392250.A0A2I2FRZ7"/>
<dbReference type="RefSeq" id="XP_024698706.1">
    <property type="nucleotide sequence ID" value="XM_024851183.1"/>
</dbReference>
<dbReference type="PANTHER" id="PTHR32361">
    <property type="entry name" value="FERRIC/CUPRIC REDUCTASE TRANSMEMBRANE COMPONENT"/>
    <property type="match status" value="1"/>
</dbReference>
<feature type="transmembrane region" description="Helical" evidence="7">
    <location>
        <begin position="236"/>
        <end position="258"/>
    </location>
</feature>
<dbReference type="GO" id="GO:0006826">
    <property type="term" value="P:iron ion transport"/>
    <property type="evidence" value="ECO:0007669"/>
    <property type="project" value="TreeGrafter"/>
</dbReference>
<protein>
    <submittedName>
        <fullName evidence="9">Ferric reductase</fullName>
    </submittedName>
</protein>
<name>A0A2I2FRZ7_9EURO</name>
<keyword evidence="2" id="KW-0813">Transport</keyword>
<accession>A0A2I2FRZ7</accession>
<keyword evidence="5" id="KW-0406">Ion transport</keyword>
<evidence type="ECO:0000256" key="3">
    <source>
        <dbReference type="ARBA" id="ARBA00022692"/>
    </source>
</evidence>
<evidence type="ECO:0000259" key="8">
    <source>
        <dbReference type="Pfam" id="PF01794"/>
    </source>
</evidence>
<sequence>MYQPPCAYACRAAITNPLNCSMTSHHGTDMWMVEDSPSPECYATNDAFLQTLAYCLYSRCQESNSTIQKYWETNVAGNAPDQPLPKESYEQALRSITARPKVVVNSSEVLQSVSLIPKEIYDVNWQTLSVFEKIEISHETCAIILLVACALIPILLSFIRFIPLPTSLTTLIDAHILTPPLIGNRHNVPLFNTFTMPTRGQSLFIGYLIAINIILCSVGFSSANPSLWFKSNSEEIAIYVSNRTGVLSFAKIPLLVLFSSRNNLLLWLTDWSHSTFMLLHRWVAGICVLEAGIHALIFLHIYHVSGEHAAESKLPYWYWGILAMLALAIMIPASALPIRRKCYEVFLAWHVVLFLLVMIGSFLHIYYRYAFQWGYENWIYTGLAVWGFERGFRVLRIARNGIRTAYVSVVDDEYIKVEVPGVSAQGHVYLYFPTLTWRVWENHPFSVMTDCFLSAGSPLVPAKDDTQVAMAIDDKHIAQESPFRMDSEDTRYQQGLLIYIRTESGITKYLRNVSRIPVLVESAYHPTSIIGAETRRATNIIAIAGGVGVTALTPILLGHEGWHKLFWAVRSKPLVDSMAESLGADRFDRLNAVVYHQSRMDIPRLLEREVSGCKGAEVVVVVSGPSRMADEVRMVVARLMRDPMVRVRLVEESFSW</sequence>
<dbReference type="EMBL" id="MSFO01000011">
    <property type="protein sequence ID" value="PLB43404.1"/>
    <property type="molecule type" value="Genomic_DNA"/>
</dbReference>
<feature type="transmembrane region" description="Helical" evidence="7">
    <location>
        <begin position="345"/>
        <end position="367"/>
    </location>
</feature>
<evidence type="ECO:0000313" key="9">
    <source>
        <dbReference type="EMBL" id="PLB43404.1"/>
    </source>
</evidence>
<dbReference type="GeneID" id="36558882"/>
<dbReference type="InterPro" id="IPR039261">
    <property type="entry name" value="FNR_nucleotide-bd"/>
</dbReference>
<comment type="subcellular location">
    <subcellularLocation>
        <location evidence="1">Membrane</location>
        <topology evidence="1">Multi-pass membrane protein</topology>
    </subcellularLocation>
</comment>
<evidence type="ECO:0000256" key="7">
    <source>
        <dbReference type="SAM" id="Phobius"/>
    </source>
</evidence>
<dbReference type="Proteomes" id="UP000234275">
    <property type="component" value="Unassembled WGS sequence"/>
</dbReference>